<sequence>MKKKLLFIGIILMIVIGVVAFIMIRMTGKPLYTIGNVKKEINLRAPLEPPIQSGNIGYFQVEEDIKLNYFTQGTGDNILILHGGPGMPYAEEWKGLDELSKTHRFIYYDQRGSGSSTRPINTFSSKNYYKNMLELESTLGLTAQIADIERIRRILGEEKLTLIGHSFGAVLASLYATEFPENVESLILVAPAPLLKMPLEVPGLFDNIEGQLQEEDIDDYSDFLKRYFDYKNLFKKSEEELVALNNELGTYFYKAYEKGEGITPPKNAKAGGWMVQAIYLSMGQKYDYTESISKVKVPTLIIHTGNDFVQDEKASQLYLDVFPHAKYVVMDRAGHMPFNDLPNEFSKIVDRFLGDIE</sequence>
<organism evidence="5 6">
    <name type="scientific">Vallitalea pronyensis</name>
    <dbReference type="NCBI Taxonomy" id="1348613"/>
    <lineage>
        <taxon>Bacteria</taxon>
        <taxon>Bacillati</taxon>
        <taxon>Bacillota</taxon>
        <taxon>Clostridia</taxon>
        <taxon>Lachnospirales</taxon>
        <taxon>Vallitaleaceae</taxon>
        <taxon>Vallitalea</taxon>
    </lineage>
</organism>
<comment type="similarity">
    <text evidence="1">Belongs to the peptidase S33 family.</text>
</comment>
<dbReference type="GO" id="GO:0006508">
    <property type="term" value="P:proteolysis"/>
    <property type="evidence" value="ECO:0007669"/>
    <property type="project" value="InterPro"/>
</dbReference>
<evidence type="ECO:0000259" key="4">
    <source>
        <dbReference type="Pfam" id="PF00561"/>
    </source>
</evidence>
<dbReference type="Gene3D" id="3.40.50.1820">
    <property type="entry name" value="alpha/beta hydrolase"/>
    <property type="match status" value="1"/>
</dbReference>
<feature type="transmembrane region" description="Helical" evidence="3">
    <location>
        <begin position="6"/>
        <end position="24"/>
    </location>
</feature>
<evidence type="ECO:0000256" key="2">
    <source>
        <dbReference type="ARBA" id="ARBA00022801"/>
    </source>
</evidence>
<dbReference type="Proteomes" id="UP000683246">
    <property type="component" value="Chromosome"/>
</dbReference>
<keyword evidence="3" id="KW-0472">Membrane</keyword>
<dbReference type="PANTHER" id="PTHR43798">
    <property type="entry name" value="MONOACYLGLYCEROL LIPASE"/>
    <property type="match status" value="1"/>
</dbReference>
<dbReference type="GO" id="GO:0016020">
    <property type="term" value="C:membrane"/>
    <property type="evidence" value="ECO:0007669"/>
    <property type="project" value="TreeGrafter"/>
</dbReference>
<dbReference type="Pfam" id="PF00561">
    <property type="entry name" value="Abhydrolase_1"/>
    <property type="match status" value="1"/>
</dbReference>
<dbReference type="InterPro" id="IPR050266">
    <property type="entry name" value="AB_hydrolase_sf"/>
</dbReference>
<keyword evidence="2 5" id="KW-0378">Hydrolase</keyword>
<protein>
    <submittedName>
        <fullName evidence="5">Alpha/beta hydrolase</fullName>
    </submittedName>
</protein>
<dbReference type="InterPro" id="IPR000073">
    <property type="entry name" value="AB_hydrolase_1"/>
</dbReference>
<dbReference type="GO" id="GO:0004177">
    <property type="term" value="F:aminopeptidase activity"/>
    <property type="evidence" value="ECO:0007669"/>
    <property type="project" value="UniProtKB-EC"/>
</dbReference>
<gene>
    <name evidence="5" type="ORF">HZI73_07060</name>
</gene>
<dbReference type="KEGG" id="vpy:HZI73_07060"/>
<dbReference type="InterPro" id="IPR002410">
    <property type="entry name" value="Peptidase_S33"/>
</dbReference>
<feature type="domain" description="AB hydrolase-1" evidence="4">
    <location>
        <begin position="78"/>
        <end position="338"/>
    </location>
</feature>
<dbReference type="AlphaFoldDB" id="A0A8J8MII3"/>
<evidence type="ECO:0000313" key="5">
    <source>
        <dbReference type="EMBL" id="QUI22072.1"/>
    </source>
</evidence>
<keyword evidence="6" id="KW-1185">Reference proteome</keyword>
<keyword evidence="3" id="KW-0812">Transmembrane</keyword>
<name>A0A8J8MII3_9FIRM</name>
<evidence type="ECO:0000313" key="6">
    <source>
        <dbReference type="Proteomes" id="UP000683246"/>
    </source>
</evidence>
<dbReference type="EMBL" id="CP058649">
    <property type="protein sequence ID" value="QUI22072.1"/>
    <property type="molecule type" value="Genomic_DNA"/>
</dbReference>
<evidence type="ECO:0000256" key="1">
    <source>
        <dbReference type="ARBA" id="ARBA00010088"/>
    </source>
</evidence>
<keyword evidence="3" id="KW-1133">Transmembrane helix</keyword>
<dbReference type="PRINTS" id="PR00793">
    <property type="entry name" value="PROAMNOPTASE"/>
</dbReference>
<dbReference type="SUPFAM" id="SSF53474">
    <property type="entry name" value="alpha/beta-Hydrolases"/>
    <property type="match status" value="1"/>
</dbReference>
<reference evidence="5" key="1">
    <citation type="submission" date="2020-07" db="EMBL/GenBank/DDBJ databases">
        <title>Vallitalea pronyensis genome.</title>
        <authorList>
            <person name="Postec A."/>
        </authorList>
    </citation>
    <scope>NUCLEOTIDE SEQUENCE</scope>
    <source>
        <strain evidence="5">FatNI3</strain>
    </source>
</reference>
<dbReference type="RefSeq" id="WP_212697550.1">
    <property type="nucleotide sequence ID" value="NZ_CP058649.1"/>
</dbReference>
<evidence type="ECO:0000256" key="3">
    <source>
        <dbReference type="SAM" id="Phobius"/>
    </source>
</evidence>
<dbReference type="PANTHER" id="PTHR43798:SF33">
    <property type="entry name" value="HYDROLASE, PUTATIVE (AFU_ORTHOLOGUE AFUA_2G14860)-RELATED"/>
    <property type="match status" value="1"/>
</dbReference>
<proteinExistence type="inferred from homology"/>
<accession>A0A8J8MII3</accession>
<dbReference type="InterPro" id="IPR029058">
    <property type="entry name" value="AB_hydrolase_fold"/>
</dbReference>